<proteinExistence type="predicted"/>
<evidence type="ECO:0000313" key="2">
    <source>
        <dbReference type="Proteomes" id="UP000003163"/>
    </source>
</evidence>
<comment type="caution">
    <text evidence="1">The sequence shown here is derived from an EMBL/GenBank/DDBJ whole genome shotgun (WGS) entry which is preliminary data.</text>
</comment>
<accession>J9D2T6</accession>
<dbReference type="HOGENOM" id="CLU_727673_0_0_1"/>
<reference evidence="2" key="2">
    <citation type="submission" date="2015-07" db="EMBL/GenBank/DDBJ databases">
        <title>Contrasting host-pathogen interactions and genome evolution in two generalist and specialist microsporidian pathogens of mosquitoes.</title>
        <authorList>
            <consortium name="The Broad Institute Genomics Platform"/>
            <consortium name="The Broad Institute Genome Sequencing Center for Infectious Disease"/>
            <person name="Cuomo C.A."/>
            <person name="Sanscrainte N.D."/>
            <person name="Goldberg J.M."/>
            <person name="Heiman D."/>
            <person name="Young S."/>
            <person name="Zeng Q."/>
            <person name="Becnel J.J."/>
            <person name="Birren B.W."/>
        </authorList>
    </citation>
    <scope>NUCLEOTIDE SEQUENCE [LARGE SCALE GENOMIC DNA]</scope>
    <source>
        <strain evidence="2">USNM 41457</strain>
    </source>
</reference>
<dbReference type="AlphaFoldDB" id="J9D2T6"/>
<gene>
    <name evidence="1" type="ORF">EDEG_03434</name>
</gene>
<protein>
    <submittedName>
        <fullName evidence="1">Uncharacterized protein</fullName>
    </submittedName>
</protein>
<reference evidence="1 2" key="1">
    <citation type="submission" date="2011-08" db="EMBL/GenBank/DDBJ databases">
        <authorList>
            <person name="Liu Z.J."/>
            <person name="Shi F.L."/>
            <person name="Lu J.Q."/>
            <person name="Li M."/>
            <person name="Wang Z.L."/>
        </authorList>
    </citation>
    <scope>NUCLEOTIDE SEQUENCE [LARGE SCALE GENOMIC DNA]</scope>
    <source>
        <strain evidence="1 2">USNM 41457</strain>
    </source>
</reference>
<dbReference type="VEuPathDB" id="MicrosporidiaDB:EDEG_03434"/>
<evidence type="ECO:0000313" key="1">
    <source>
        <dbReference type="EMBL" id="EJW02116.1"/>
    </source>
</evidence>
<keyword evidence="2" id="KW-1185">Reference proteome</keyword>
<dbReference type="EMBL" id="AFBI03000089">
    <property type="protein sequence ID" value="EJW02116.1"/>
    <property type="molecule type" value="Genomic_DNA"/>
</dbReference>
<dbReference type="Proteomes" id="UP000003163">
    <property type="component" value="Unassembled WGS sequence"/>
</dbReference>
<organism evidence="1 2">
    <name type="scientific">Edhazardia aedis (strain USNM 41457)</name>
    <name type="common">Microsporidian parasite</name>
    <dbReference type="NCBI Taxonomy" id="1003232"/>
    <lineage>
        <taxon>Eukaryota</taxon>
        <taxon>Fungi</taxon>
        <taxon>Fungi incertae sedis</taxon>
        <taxon>Microsporidia</taxon>
        <taxon>Edhazardia</taxon>
    </lineage>
</organism>
<sequence>MHNKHHFIRMNYEIRRSIKFLGVLPCIIGNIWSSNKHERSNSYCFPSMETNTEHLNLYRKSELLRAQSSENFMHNGDSVRSRRQKNETRKFKTRSCIVNESHEDTDNILLTPDMDKGQSNLTGKGQWLKNSFQFIAMKIKKPFRKNKIDFRELDVAGNSDNSSNITPFDEKTRKRGLILKSFVSNPNLNSFSAKESHINDESIKNSVRSEIQSEKVQKASHQKIINSISEFKTPLNTIQIRFFIKNIEPIVSEATQKKTHMCEKEGSIASKVIIKESNFVESLKNNIEDKMNAEKSHCLESIDKNEFLKDNSFSNGDESNLFFTFEKDSETCKDTKSNSVVQSYDNNSIETEMTAEEYIELYQRHQKKLESGEFVPVTSL</sequence>
<name>J9D2T6_EDHAE</name>
<dbReference type="InParanoid" id="J9D2T6"/>